<protein>
    <recommendedName>
        <fullName evidence="2">Dipeptidase</fullName>
    </recommendedName>
</protein>
<name>A0A645I227_9ZZZZ</name>
<dbReference type="Gene3D" id="3.40.630.10">
    <property type="entry name" value="Zn peptidases"/>
    <property type="match status" value="1"/>
</dbReference>
<dbReference type="AlphaFoldDB" id="A0A645I227"/>
<proteinExistence type="predicted"/>
<sequence length="64" mass="7048">MGGGTYARKLKNAVGYGPAVTGLESDFGVTRGKGHQPDEYISFDIMKKAFFIYVNAIKELDKFV</sequence>
<evidence type="ECO:0000313" key="1">
    <source>
        <dbReference type="EMBL" id="MPN44469.1"/>
    </source>
</evidence>
<organism evidence="1">
    <name type="scientific">bioreactor metagenome</name>
    <dbReference type="NCBI Taxonomy" id="1076179"/>
    <lineage>
        <taxon>unclassified sequences</taxon>
        <taxon>metagenomes</taxon>
        <taxon>ecological metagenomes</taxon>
    </lineage>
</organism>
<evidence type="ECO:0008006" key="2">
    <source>
        <dbReference type="Google" id="ProtNLM"/>
    </source>
</evidence>
<gene>
    <name evidence="1" type="ORF">SDC9_192034</name>
</gene>
<dbReference type="EMBL" id="VSSQ01103601">
    <property type="protein sequence ID" value="MPN44469.1"/>
    <property type="molecule type" value="Genomic_DNA"/>
</dbReference>
<accession>A0A645I227</accession>
<reference evidence="1" key="1">
    <citation type="submission" date="2019-08" db="EMBL/GenBank/DDBJ databases">
        <authorList>
            <person name="Kucharzyk K."/>
            <person name="Murdoch R.W."/>
            <person name="Higgins S."/>
            <person name="Loffler F."/>
        </authorList>
    </citation>
    <scope>NUCLEOTIDE SEQUENCE</scope>
</reference>
<comment type="caution">
    <text evidence="1">The sequence shown here is derived from an EMBL/GenBank/DDBJ whole genome shotgun (WGS) entry which is preliminary data.</text>
</comment>